<feature type="coiled-coil region" evidence="1">
    <location>
        <begin position="76"/>
        <end position="103"/>
    </location>
</feature>
<feature type="compositionally biased region" description="Acidic residues" evidence="2">
    <location>
        <begin position="7"/>
        <end position="17"/>
    </location>
</feature>
<comment type="caution">
    <text evidence="3">The sequence shown here is derived from an EMBL/GenBank/DDBJ whole genome shotgun (WGS) entry which is preliminary data.</text>
</comment>
<evidence type="ECO:0008006" key="5">
    <source>
        <dbReference type="Google" id="ProtNLM"/>
    </source>
</evidence>
<dbReference type="Proteomes" id="UP000320762">
    <property type="component" value="Unassembled WGS sequence"/>
</dbReference>
<sequence length="445" mass="50168">MLSMTSGDEEISSDEESASEKETTLDEDDDCIIVCPSCDESVRYTSSLSPSKHTLRLIRKGALPSEESCGDILLTAESAENEARDLDAEIQRLQAVTKKLEARRQKLLDYADQQRALVAPARRLPFEILHCIFLMACATNVLTFPLWKSVLPIRAIAQHDITRAEMNAFRKAVSFYLAKSGSQPINVCLRGECTVTLHGRREHELLPADFFTHLPRRCQKLTICDVAHAYVSAQYSTRVTMELLRSVEMRNAYGNTASIPFCMSFIGSAPRLTSWTQSIVNVMIMGLPLSRLTSLDIIWTDVVWGYDVLSECSALETLTVHLYITGPYRPPFRLIILPRLTALRVLVDPPRIFDDLLDVLYTPAVKDVWFGADEVCDEVYAEDHLVGWMWPHDKFSAFLDCSGCDLANFVLDYVLLSAEDIKRLKERLPDTTRVSCRSRADQDSA</sequence>
<organism evidence="3 4">
    <name type="scientific">Schizophyllum amplum</name>
    <dbReference type="NCBI Taxonomy" id="97359"/>
    <lineage>
        <taxon>Eukaryota</taxon>
        <taxon>Fungi</taxon>
        <taxon>Dikarya</taxon>
        <taxon>Basidiomycota</taxon>
        <taxon>Agaricomycotina</taxon>
        <taxon>Agaricomycetes</taxon>
        <taxon>Agaricomycetidae</taxon>
        <taxon>Agaricales</taxon>
        <taxon>Schizophyllaceae</taxon>
        <taxon>Schizophyllum</taxon>
    </lineage>
</organism>
<gene>
    <name evidence="3" type="ORF">BD626DRAFT_525354</name>
</gene>
<feature type="region of interest" description="Disordered" evidence="2">
    <location>
        <begin position="1"/>
        <end position="25"/>
    </location>
</feature>
<dbReference type="STRING" id="97359.A0A550BSH8"/>
<evidence type="ECO:0000313" key="4">
    <source>
        <dbReference type="Proteomes" id="UP000320762"/>
    </source>
</evidence>
<dbReference type="AlphaFoldDB" id="A0A550BSH8"/>
<evidence type="ECO:0000256" key="1">
    <source>
        <dbReference type="SAM" id="Coils"/>
    </source>
</evidence>
<evidence type="ECO:0000256" key="2">
    <source>
        <dbReference type="SAM" id="MobiDB-lite"/>
    </source>
</evidence>
<keyword evidence="1" id="KW-0175">Coiled coil</keyword>
<keyword evidence="4" id="KW-1185">Reference proteome</keyword>
<dbReference type="OrthoDB" id="3365698at2759"/>
<reference evidence="3 4" key="1">
    <citation type="journal article" date="2019" name="New Phytol.">
        <title>Comparative genomics reveals unique wood-decay strategies and fruiting body development in the Schizophyllaceae.</title>
        <authorList>
            <person name="Almasi E."/>
            <person name="Sahu N."/>
            <person name="Krizsan K."/>
            <person name="Balint B."/>
            <person name="Kovacs G.M."/>
            <person name="Kiss B."/>
            <person name="Cseklye J."/>
            <person name="Drula E."/>
            <person name="Henrissat B."/>
            <person name="Nagy I."/>
            <person name="Chovatia M."/>
            <person name="Adam C."/>
            <person name="LaButti K."/>
            <person name="Lipzen A."/>
            <person name="Riley R."/>
            <person name="Grigoriev I.V."/>
            <person name="Nagy L.G."/>
        </authorList>
    </citation>
    <scope>NUCLEOTIDE SEQUENCE [LARGE SCALE GENOMIC DNA]</scope>
    <source>
        <strain evidence="3 4">NL-1724</strain>
    </source>
</reference>
<dbReference type="EMBL" id="VDMD01000127">
    <property type="protein sequence ID" value="TRM55489.1"/>
    <property type="molecule type" value="Genomic_DNA"/>
</dbReference>
<evidence type="ECO:0000313" key="3">
    <source>
        <dbReference type="EMBL" id="TRM55489.1"/>
    </source>
</evidence>
<protein>
    <recommendedName>
        <fullName evidence="5">F-box domain-containing protein</fullName>
    </recommendedName>
</protein>
<name>A0A550BSH8_9AGAR</name>
<proteinExistence type="predicted"/>
<accession>A0A550BSH8</accession>